<evidence type="ECO:0000313" key="1">
    <source>
        <dbReference type="EMBL" id="ERJ97835.1"/>
    </source>
</evidence>
<dbReference type="PATRIC" id="fig|1081904.3.peg.2294"/>
<protein>
    <submittedName>
        <fullName evidence="1">Uncharacterized protein</fullName>
    </submittedName>
</protein>
<evidence type="ECO:0000313" key="2">
    <source>
        <dbReference type="Proteomes" id="UP000016600"/>
    </source>
</evidence>
<name>U2L0D9_9BACT</name>
<dbReference type="Proteomes" id="UP000016600">
    <property type="component" value="Unassembled WGS sequence"/>
</dbReference>
<sequence>MVTAPISKTEKSLFLITLHSNAIKITNRDRKSKYSQMLFQHSPVSRNAFDTRKNINDFRCKFGFLTLLVGLFQNADSHSMSQA</sequence>
<reference evidence="1 2" key="1">
    <citation type="submission" date="2013-08" db="EMBL/GenBank/DDBJ databases">
        <authorList>
            <person name="Durkin A.S."/>
            <person name="Haft D.R."/>
            <person name="McCorrison J."/>
            <person name="Torralba M."/>
            <person name="Gillis M."/>
            <person name="Haft D.H."/>
            <person name="Methe B."/>
            <person name="Sutton G."/>
            <person name="Nelson K.E."/>
        </authorList>
    </citation>
    <scope>NUCLEOTIDE SEQUENCE [LARGE SCALE GENOMIC DNA]</scope>
    <source>
        <strain evidence="1 2">F0068</strain>
    </source>
</reference>
<dbReference type="EMBL" id="AWET01000051">
    <property type="protein sequence ID" value="ERJ97835.1"/>
    <property type="molecule type" value="Genomic_DNA"/>
</dbReference>
<proteinExistence type="predicted"/>
<gene>
    <name evidence="1" type="ORF">HMPREF1218_0799</name>
</gene>
<dbReference type="AlphaFoldDB" id="U2L0D9"/>
<comment type="caution">
    <text evidence="1">The sequence shown here is derived from an EMBL/GenBank/DDBJ whole genome shotgun (WGS) entry which is preliminary data.</text>
</comment>
<organism evidence="1 2">
    <name type="scientific">Hoylesella pleuritidis F0068</name>
    <dbReference type="NCBI Taxonomy" id="1081904"/>
    <lineage>
        <taxon>Bacteria</taxon>
        <taxon>Pseudomonadati</taxon>
        <taxon>Bacteroidota</taxon>
        <taxon>Bacteroidia</taxon>
        <taxon>Bacteroidales</taxon>
        <taxon>Prevotellaceae</taxon>
        <taxon>Hoylesella</taxon>
    </lineage>
</organism>
<keyword evidence="2" id="KW-1185">Reference proteome</keyword>
<accession>U2L0D9</accession>